<evidence type="ECO:0000256" key="1">
    <source>
        <dbReference type="SAM" id="MobiDB-lite"/>
    </source>
</evidence>
<feature type="region of interest" description="Disordered" evidence="1">
    <location>
        <begin position="152"/>
        <end position="337"/>
    </location>
</feature>
<feature type="compositionally biased region" description="Basic and acidic residues" evidence="1">
    <location>
        <begin position="113"/>
        <end position="134"/>
    </location>
</feature>
<name>A0A9P6T6X9_9BASI</name>
<keyword evidence="3" id="KW-1185">Reference proteome</keyword>
<feature type="compositionally biased region" description="Polar residues" evidence="1">
    <location>
        <begin position="1"/>
        <end position="10"/>
    </location>
</feature>
<evidence type="ECO:0000313" key="3">
    <source>
        <dbReference type="Proteomes" id="UP000886653"/>
    </source>
</evidence>
<proteinExistence type="predicted"/>
<feature type="compositionally biased region" description="Basic and acidic residues" evidence="1">
    <location>
        <begin position="49"/>
        <end position="73"/>
    </location>
</feature>
<dbReference type="EMBL" id="MU167413">
    <property type="protein sequence ID" value="KAG0140904.1"/>
    <property type="molecule type" value="Genomic_DNA"/>
</dbReference>
<organism evidence="2 3">
    <name type="scientific">Cronartium quercuum f. sp. fusiforme G11</name>
    <dbReference type="NCBI Taxonomy" id="708437"/>
    <lineage>
        <taxon>Eukaryota</taxon>
        <taxon>Fungi</taxon>
        <taxon>Dikarya</taxon>
        <taxon>Basidiomycota</taxon>
        <taxon>Pucciniomycotina</taxon>
        <taxon>Pucciniomycetes</taxon>
        <taxon>Pucciniales</taxon>
        <taxon>Coleosporiaceae</taxon>
        <taxon>Cronartium</taxon>
    </lineage>
</organism>
<feature type="compositionally biased region" description="Basic and acidic residues" evidence="1">
    <location>
        <begin position="222"/>
        <end position="266"/>
    </location>
</feature>
<feature type="region of interest" description="Disordered" evidence="1">
    <location>
        <begin position="1"/>
        <end position="134"/>
    </location>
</feature>
<dbReference type="AlphaFoldDB" id="A0A9P6T6X9"/>
<gene>
    <name evidence="2" type="ORF">CROQUDRAFT_688275</name>
</gene>
<feature type="compositionally biased region" description="Basic and acidic residues" evidence="1">
    <location>
        <begin position="321"/>
        <end position="337"/>
    </location>
</feature>
<accession>A0A9P6T6X9</accession>
<feature type="compositionally biased region" description="Polar residues" evidence="1">
    <location>
        <begin position="286"/>
        <end position="296"/>
    </location>
</feature>
<comment type="caution">
    <text evidence="2">The sequence shown here is derived from an EMBL/GenBank/DDBJ whole genome shotgun (WGS) entry which is preliminary data.</text>
</comment>
<dbReference type="Proteomes" id="UP000886653">
    <property type="component" value="Unassembled WGS sequence"/>
</dbReference>
<feature type="compositionally biased region" description="Low complexity" evidence="1">
    <location>
        <begin position="187"/>
        <end position="211"/>
    </location>
</feature>
<evidence type="ECO:0000313" key="2">
    <source>
        <dbReference type="EMBL" id="KAG0140904.1"/>
    </source>
</evidence>
<protein>
    <submittedName>
        <fullName evidence="2">Uncharacterized protein</fullName>
    </submittedName>
</protein>
<feature type="compositionally biased region" description="Polar residues" evidence="1">
    <location>
        <begin position="24"/>
        <end position="43"/>
    </location>
</feature>
<feature type="compositionally biased region" description="Polar residues" evidence="1">
    <location>
        <begin position="172"/>
        <end position="186"/>
    </location>
</feature>
<sequence length="356" mass="39122">MDPIHSQTPAGGSLRRTDTEASRHASSATHTGSESSWWQPGQQTSTTSSRDRRSASREPSHRPGDSSQRDPSSRKRKPSNLVAEVPAGWGADHPEAPGAAQLPRTQRPPSSRWESRPRSEAHSSGKSSTKGELHTIFDTIFPPLGADLTIRAISTGSTHAPSAGPSQPPGTYGSTPSGARSISPPHSTRQSQLQLPLQSASQQSSRLGVSESHSRSRRHSSPRSEKPVLQSSHERTSSMDRHEENHTRISHQESGDRMDGEKDRWSLEPSQVVHPRLHSKKERESTIPTKQKTVPRQETVDILQQEPVPRSQTICPLSSGARDDTKREAKGKQKEHINEQVEYLSEKLCKVSPGEI</sequence>
<reference evidence="2" key="1">
    <citation type="submission" date="2013-11" db="EMBL/GenBank/DDBJ databases">
        <title>Genome sequence of the fusiform rust pathogen reveals effectors for host alternation and coevolution with pine.</title>
        <authorList>
            <consortium name="DOE Joint Genome Institute"/>
            <person name="Smith K."/>
            <person name="Pendleton A."/>
            <person name="Kubisiak T."/>
            <person name="Anderson C."/>
            <person name="Salamov A."/>
            <person name="Aerts A."/>
            <person name="Riley R."/>
            <person name="Clum A."/>
            <person name="Lindquist E."/>
            <person name="Ence D."/>
            <person name="Campbell M."/>
            <person name="Kronenberg Z."/>
            <person name="Feau N."/>
            <person name="Dhillon B."/>
            <person name="Hamelin R."/>
            <person name="Burleigh J."/>
            <person name="Smith J."/>
            <person name="Yandell M."/>
            <person name="Nelson C."/>
            <person name="Grigoriev I."/>
            <person name="Davis J."/>
        </authorList>
    </citation>
    <scope>NUCLEOTIDE SEQUENCE</scope>
    <source>
        <strain evidence="2">G11</strain>
    </source>
</reference>